<protein>
    <submittedName>
        <fullName evidence="2">Uncharacterized protein</fullName>
    </submittedName>
</protein>
<evidence type="ECO:0000256" key="1">
    <source>
        <dbReference type="SAM" id="MobiDB-lite"/>
    </source>
</evidence>
<reference evidence="2 3" key="1">
    <citation type="submission" date="2021-07" db="EMBL/GenBank/DDBJ databases">
        <title>The Aristolochia fimbriata genome: insights into angiosperm evolution, floral development and chemical biosynthesis.</title>
        <authorList>
            <person name="Jiao Y."/>
        </authorList>
    </citation>
    <scope>NUCLEOTIDE SEQUENCE [LARGE SCALE GENOMIC DNA]</scope>
    <source>
        <strain evidence="2">IBCAS-2021</strain>
        <tissue evidence="2">Leaf</tissue>
    </source>
</reference>
<comment type="caution">
    <text evidence="2">The sequence shown here is derived from an EMBL/GenBank/DDBJ whole genome shotgun (WGS) entry which is preliminary data.</text>
</comment>
<name>A0AAV7EYR7_ARIFI</name>
<dbReference type="EMBL" id="JAINDJ010000003">
    <property type="protein sequence ID" value="KAG9453953.1"/>
    <property type="molecule type" value="Genomic_DNA"/>
</dbReference>
<feature type="compositionally biased region" description="Pro residues" evidence="1">
    <location>
        <begin position="51"/>
        <end position="140"/>
    </location>
</feature>
<feature type="region of interest" description="Disordered" evidence="1">
    <location>
        <begin position="1"/>
        <end position="140"/>
    </location>
</feature>
<proteinExistence type="predicted"/>
<keyword evidence="3" id="KW-1185">Reference proteome</keyword>
<organism evidence="2 3">
    <name type="scientific">Aristolochia fimbriata</name>
    <name type="common">White veined hardy Dutchman's pipe vine</name>
    <dbReference type="NCBI Taxonomy" id="158543"/>
    <lineage>
        <taxon>Eukaryota</taxon>
        <taxon>Viridiplantae</taxon>
        <taxon>Streptophyta</taxon>
        <taxon>Embryophyta</taxon>
        <taxon>Tracheophyta</taxon>
        <taxon>Spermatophyta</taxon>
        <taxon>Magnoliopsida</taxon>
        <taxon>Magnoliidae</taxon>
        <taxon>Piperales</taxon>
        <taxon>Aristolochiaceae</taxon>
        <taxon>Aristolochia</taxon>
    </lineage>
</organism>
<accession>A0AAV7EYR7</accession>
<gene>
    <name evidence="2" type="ORF">H6P81_006857</name>
</gene>
<dbReference type="AlphaFoldDB" id="A0AAV7EYR7"/>
<evidence type="ECO:0000313" key="2">
    <source>
        <dbReference type="EMBL" id="KAG9453953.1"/>
    </source>
</evidence>
<sequence length="258" mass="27506">MASPLQRHQVHTTAVPLFGTKFVGRRLGPPPGPLTGLPSLPDRPRKWKFPRPSPPPSPMSLPFSPPLPPLRPFPIPSLPPPPLPPSVPSPPPPFPPPPLPPSGPFPSAPSPSAPSPSAPSPSAPFPSAPSPSAPSPSAPSPLSPFRNFNYVRLLFSMLRSFECSSFVACVTSALLLCIDNCTDCKCDFGFCFARQPWFSRRVGVSLAASLAWLPGYDELGALKMTPARSPCVFDIESGLVARLCVAWFEKFNSAMAAL</sequence>
<evidence type="ECO:0000313" key="3">
    <source>
        <dbReference type="Proteomes" id="UP000825729"/>
    </source>
</evidence>
<dbReference type="Proteomes" id="UP000825729">
    <property type="component" value="Unassembled WGS sequence"/>
</dbReference>